<evidence type="ECO:0000256" key="6">
    <source>
        <dbReference type="ARBA" id="ARBA00022955"/>
    </source>
</evidence>
<organism evidence="14">
    <name type="scientific">Sesamum latifolium</name>
    <dbReference type="NCBI Taxonomy" id="2727402"/>
    <lineage>
        <taxon>Eukaryota</taxon>
        <taxon>Viridiplantae</taxon>
        <taxon>Streptophyta</taxon>
        <taxon>Embryophyta</taxon>
        <taxon>Tracheophyta</taxon>
        <taxon>Spermatophyta</taxon>
        <taxon>Magnoliopsida</taxon>
        <taxon>eudicotyledons</taxon>
        <taxon>Gunneridae</taxon>
        <taxon>Pentapetalae</taxon>
        <taxon>asterids</taxon>
        <taxon>lamiids</taxon>
        <taxon>Lamiales</taxon>
        <taxon>Pedaliaceae</taxon>
        <taxon>Sesamum</taxon>
    </lineage>
</organism>
<accession>A0AAW2VTY0</accession>
<evidence type="ECO:0000256" key="3">
    <source>
        <dbReference type="ARBA" id="ARBA00022516"/>
    </source>
</evidence>
<evidence type="ECO:0000256" key="8">
    <source>
        <dbReference type="ARBA" id="ARBA00023011"/>
    </source>
</evidence>
<dbReference type="AlphaFoldDB" id="A0AAW2VTY0"/>
<keyword evidence="10 13" id="KW-0472">Membrane</keyword>
<protein>
    <submittedName>
        <fullName evidence="14">Ergosterol biosynthetic protein 28</fullName>
    </submittedName>
</protein>
<comment type="subcellular location">
    <subcellularLocation>
        <location evidence="1">Endoplasmic reticulum membrane</location>
        <topology evidence="1">Multi-pass membrane protein</topology>
    </subcellularLocation>
</comment>
<dbReference type="GO" id="GO:0005789">
    <property type="term" value="C:endoplasmic reticulum membrane"/>
    <property type="evidence" value="ECO:0007669"/>
    <property type="project" value="UniProtKB-SubCell"/>
</dbReference>
<evidence type="ECO:0000256" key="2">
    <source>
        <dbReference type="ARBA" id="ARBA00005377"/>
    </source>
</evidence>
<dbReference type="GO" id="GO:0016126">
    <property type="term" value="P:sterol biosynthetic process"/>
    <property type="evidence" value="ECO:0007669"/>
    <property type="project" value="UniProtKB-KW"/>
</dbReference>
<dbReference type="PANTHER" id="PTHR15451:SF19">
    <property type="entry name" value="ERGOSTEROL BIOSYNTHETIC PROTEIN 28 HOMOLOG"/>
    <property type="match status" value="1"/>
</dbReference>
<keyword evidence="7 13" id="KW-1133">Transmembrane helix</keyword>
<comment type="caution">
    <text evidence="14">The sequence shown here is derived from an EMBL/GenBank/DDBJ whole genome shotgun (WGS) entry which is preliminary data.</text>
</comment>
<comment type="similarity">
    <text evidence="2">Belongs to the ERG28 family.</text>
</comment>
<keyword evidence="9" id="KW-0443">Lipid metabolism</keyword>
<name>A0AAW2VTY0_9LAMI</name>
<keyword evidence="8" id="KW-0756">Sterol biosynthesis</keyword>
<evidence type="ECO:0000256" key="12">
    <source>
        <dbReference type="ARBA" id="ARBA00023221"/>
    </source>
</evidence>
<evidence type="ECO:0000256" key="1">
    <source>
        <dbReference type="ARBA" id="ARBA00004477"/>
    </source>
</evidence>
<dbReference type="Pfam" id="PF03694">
    <property type="entry name" value="Erg28"/>
    <property type="match status" value="1"/>
</dbReference>
<evidence type="ECO:0000256" key="5">
    <source>
        <dbReference type="ARBA" id="ARBA00022824"/>
    </source>
</evidence>
<keyword evidence="6" id="KW-0752">Steroid biosynthesis</keyword>
<evidence type="ECO:0000256" key="10">
    <source>
        <dbReference type="ARBA" id="ARBA00023136"/>
    </source>
</evidence>
<reference evidence="14" key="2">
    <citation type="journal article" date="2024" name="Plant">
        <title>Genomic evolution and insights into agronomic trait innovations of Sesamum species.</title>
        <authorList>
            <person name="Miao H."/>
            <person name="Wang L."/>
            <person name="Qu L."/>
            <person name="Liu H."/>
            <person name="Sun Y."/>
            <person name="Le M."/>
            <person name="Wang Q."/>
            <person name="Wei S."/>
            <person name="Zheng Y."/>
            <person name="Lin W."/>
            <person name="Duan Y."/>
            <person name="Cao H."/>
            <person name="Xiong S."/>
            <person name="Wang X."/>
            <person name="Wei L."/>
            <person name="Li C."/>
            <person name="Ma Q."/>
            <person name="Ju M."/>
            <person name="Zhao R."/>
            <person name="Li G."/>
            <person name="Mu C."/>
            <person name="Tian Q."/>
            <person name="Mei H."/>
            <person name="Zhang T."/>
            <person name="Gao T."/>
            <person name="Zhang H."/>
        </authorList>
    </citation>
    <scope>NUCLEOTIDE SEQUENCE</scope>
    <source>
        <strain evidence="14">KEN1</strain>
    </source>
</reference>
<evidence type="ECO:0000256" key="4">
    <source>
        <dbReference type="ARBA" id="ARBA00022692"/>
    </source>
</evidence>
<evidence type="ECO:0000256" key="11">
    <source>
        <dbReference type="ARBA" id="ARBA00023166"/>
    </source>
</evidence>
<evidence type="ECO:0000313" key="14">
    <source>
        <dbReference type="EMBL" id="KAL0432618.1"/>
    </source>
</evidence>
<evidence type="ECO:0000256" key="9">
    <source>
        <dbReference type="ARBA" id="ARBA00023098"/>
    </source>
</evidence>
<keyword evidence="11" id="KW-1207">Sterol metabolism</keyword>
<dbReference type="EMBL" id="JACGWN010000009">
    <property type="protein sequence ID" value="KAL0432618.1"/>
    <property type="molecule type" value="Genomic_DNA"/>
</dbReference>
<feature type="transmembrane region" description="Helical" evidence="13">
    <location>
        <begin position="71"/>
        <end position="92"/>
    </location>
</feature>
<dbReference type="PANTHER" id="PTHR15451">
    <property type="entry name" value="ERGOSTEROL BIOSYNTHETIC PROTEIN 28-RELATED"/>
    <property type="match status" value="1"/>
</dbReference>
<keyword evidence="12" id="KW-0753">Steroid metabolism</keyword>
<sequence>MKLLGWWLMLVGTLRLASVWFGFFDIWALRLAVFSQTTMTEVHGRTFGVWTLLTCTLCFLCAFNLDNKPLYLATFLSFIYAFGHFLTEYLIYHTIAIGNLTTVGIFADALVAPSSIILLDSYVRYNIYIVDLNFLLCVSNYELLCGIRISQPRANMCESGIQPKCTWTLSWVILDHQPHMSQDTNGLWGCGDWYELWTQVIAQPRRSLDTDVGRDVFILHEKITMSGL</sequence>
<evidence type="ECO:0000256" key="7">
    <source>
        <dbReference type="ARBA" id="ARBA00022989"/>
    </source>
</evidence>
<feature type="transmembrane region" description="Helical" evidence="13">
    <location>
        <begin position="6"/>
        <end position="27"/>
    </location>
</feature>
<keyword evidence="3" id="KW-0444">Lipid biosynthesis</keyword>
<keyword evidence="4 13" id="KW-0812">Transmembrane</keyword>
<evidence type="ECO:0000256" key="13">
    <source>
        <dbReference type="SAM" id="Phobius"/>
    </source>
</evidence>
<reference evidence="14" key="1">
    <citation type="submission" date="2020-06" db="EMBL/GenBank/DDBJ databases">
        <authorList>
            <person name="Li T."/>
            <person name="Hu X."/>
            <person name="Zhang T."/>
            <person name="Song X."/>
            <person name="Zhang H."/>
            <person name="Dai N."/>
            <person name="Sheng W."/>
            <person name="Hou X."/>
            <person name="Wei L."/>
        </authorList>
    </citation>
    <scope>NUCLEOTIDE SEQUENCE</scope>
    <source>
        <strain evidence="14">KEN1</strain>
        <tissue evidence="14">Leaf</tissue>
    </source>
</reference>
<dbReference type="InterPro" id="IPR005352">
    <property type="entry name" value="Erg28"/>
</dbReference>
<feature type="transmembrane region" description="Helical" evidence="13">
    <location>
        <begin position="47"/>
        <end position="65"/>
    </location>
</feature>
<feature type="transmembrane region" description="Helical" evidence="13">
    <location>
        <begin position="99"/>
        <end position="119"/>
    </location>
</feature>
<gene>
    <name evidence="14" type="ORF">Slati_2596100</name>
</gene>
<proteinExistence type="inferred from homology"/>
<keyword evidence="5" id="KW-0256">Endoplasmic reticulum</keyword>
<dbReference type="GO" id="GO:0030674">
    <property type="term" value="F:protein-macromolecule adaptor activity"/>
    <property type="evidence" value="ECO:0007669"/>
    <property type="project" value="TreeGrafter"/>
</dbReference>